<keyword evidence="6" id="KW-0547">Nucleotide-binding</keyword>
<feature type="transmembrane region" description="Helical" evidence="10">
    <location>
        <begin position="177"/>
        <end position="203"/>
    </location>
</feature>
<dbReference type="InterPro" id="IPR017871">
    <property type="entry name" value="ABC_transporter-like_CS"/>
</dbReference>
<keyword evidence="4 10" id="KW-0812">Transmembrane</keyword>
<dbReference type="EMBL" id="KV784355">
    <property type="protein sequence ID" value="OEU19913.1"/>
    <property type="molecule type" value="Genomic_DNA"/>
</dbReference>
<evidence type="ECO:0000313" key="13">
    <source>
        <dbReference type="EMBL" id="OEU19913.1"/>
    </source>
</evidence>
<keyword evidence="13" id="KW-0378">Hydrolase</keyword>
<dbReference type="PROSITE" id="PS50929">
    <property type="entry name" value="ABC_TM1F"/>
    <property type="match status" value="2"/>
</dbReference>
<protein>
    <submittedName>
        <fullName evidence="13">p-loop containing nucleoside triphosphate hydrolase protein</fullName>
    </submittedName>
</protein>
<name>A0A1E7FQ37_9STRA</name>
<feature type="transmembrane region" description="Helical" evidence="10">
    <location>
        <begin position="621"/>
        <end position="639"/>
    </location>
</feature>
<gene>
    <name evidence="13" type="ORF">FRACYDRAFT_167848</name>
</gene>
<dbReference type="InterPro" id="IPR050173">
    <property type="entry name" value="ABC_transporter_C-like"/>
</dbReference>
<dbReference type="FunFam" id="3.40.50.300:FF:000973">
    <property type="entry name" value="Multidrug resistance-associated protein 4"/>
    <property type="match status" value="1"/>
</dbReference>
<keyword evidence="7" id="KW-0067">ATP-binding</keyword>
<keyword evidence="5" id="KW-0677">Repeat</keyword>
<feature type="transmembrane region" description="Helical" evidence="10">
    <location>
        <begin position="717"/>
        <end position="737"/>
    </location>
</feature>
<dbReference type="Gene3D" id="1.20.1560.10">
    <property type="entry name" value="ABC transporter type 1, transmembrane domain"/>
    <property type="match status" value="2"/>
</dbReference>
<evidence type="ECO:0000259" key="12">
    <source>
        <dbReference type="PROSITE" id="PS50929"/>
    </source>
</evidence>
<evidence type="ECO:0000313" key="14">
    <source>
        <dbReference type="Proteomes" id="UP000095751"/>
    </source>
</evidence>
<dbReference type="SUPFAM" id="SSF52540">
    <property type="entry name" value="P-loop containing nucleoside triphosphate hydrolases"/>
    <property type="match status" value="2"/>
</dbReference>
<feature type="domain" description="ABC transporter" evidence="11">
    <location>
        <begin position="268"/>
        <end position="498"/>
    </location>
</feature>
<feature type="transmembrane region" description="Helical" evidence="10">
    <location>
        <begin position="839"/>
        <end position="861"/>
    </location>
</feature>
<evidence type="ECO:0000256" key="6">
    <source>
        <dbReference type="ARBA" id="ARBA00022741"/>
    </source>
</evidence>
<dbReference type="KEGG" id="fcy:FRACYDRAFT_167848"/>
<dbReference type="GO" id="GO:0016887">
    <property type="term" value="F:ATP hydrolysis activity"/>
    <property type="evidence" value="ECO:0007669"/>
    <property type="project" value="InterPro"/>
</dbReference>
<dbReference type="InterPro" id="IPR027417">
    <property type="entry name" value="P-loop_NTPase"/>
</dbReference>
<dbReference type="Pfam" id="PF00005">
    <property type="entry name" value="ABC_tran"/>
    <property type="match status" value="2"/>
</dbReference>
<dbReference type="GO" id="GO:0140359">
    <property type="term" value="F:ABC-type transporter activity"/>
    <property type="evidence" value="ECO:0007669"/>
    <property type="project" value="InterPro"/>
</dbReference>
<feature type="transmembrane region" description="Helical" evidence="10">
    <location>
        <begin position="209"/>
        <end position="229"/>
    </location>
</feature>
<dbReference type="GO" id="GO:0016020">
    <property type="term" value="C:membrane"/>
    <property type="evidence" value="ECO:0007669"/>
    <property type="project" value="UniProtKB-SubCell"/>
</dbReference>
<dbReference type="OrthoDB" id="6500128at2759"/>
<dbReference type="CDD" id="cd03250">
    <property type="entry name" value="ABCC_MRP_domain1"/>
    <property type="match status" value="1"/>
</dbReference>
<dbReference type="InterPro" id="IPR036640">
    <property type="entry name" value="ABC1_TM_sf"/>
</dbReference>
<dbReference type="Pfam" id="PF00664">
    <property type="entry name" value="ABC_membrane"/>
    <property type="match status" value="2"/>
</dbReference>
<comment type="similarity">
    <text evidence="2">Belongs to the ABC transporter superfamily. ABCC family. Conjugate transporter (TC 3.A.1.208) subfamily.</text>
</comment>
<dbReference type="CDD" id="cd18580">
    <property type="entry name" value="ABC_6TM_ABCC_D2"/>
    <property type="match status" value="1"/>
</dbReference>
<evidence type="ECO:0000259" key="11">
    <source>
        <dbReference type="PROSITE" id="PS50893"/>
    </source>
</evidence>
<evidence type="ECO:0000256" key="9">
    <source>
        <dbReference type="ARBA" id="ARBA00023136"/>
    </source>
</evidence>
<keyword evidence="14" id="KW-1185">Reference proteome</keyword>
<dbReference type="PROSITE" id="PS00211">
    <property type="entry name" value="ABC_TRANSPORTER_1"/>
    <property type="match status" value="2"/>
</dbReference>
<dbReference type="InterPro" id="IPR044726">
    <property type="entry name" value="ABCC_6TM_D2"/>
</dbReference>
<sequence>MLIFVLSIINGLCTHRSQFLSYQSGIIIRSAVTSAIYEKSLKLSPKGREGLTSGIVTNLVATDTQKLFEVMHDGHMIWAAPLAILIVVVLMFILIGPSCFIGALILVALVPISKHVALKIVQIRKLRIKVADERIEIITAMLQGIKVTKLNNYEDKFDKRVTETRRREMKIIRKEQAVWGFTLVIRVFTPVLASAATFATYVLVSPNNIMTASIVFTLAMLFNMLKFPINAAGQLLSKAALGIQAMQRISHFMERESILDMNDTENKINMQKVHDEDDSSAAAFTLSNVNFSVARGEVLAVVGEVAAGKTTLIQGLLGDIPSSDDSSITISGKRIAFAGQTPFILSSSVRDNIIFGSLYDKKRYDEVLDACCLRDDCKMWPAGDLTQIGERGVTMSGGQKARVGLARAVYANADVCYLDDILSAIDAGTSQRVFENLFDSNTGKGLLRNCGVVLVTHALHVLQRVSRILVLDAGNVLFYGTWMDLQSSHDTENEKLDFIRISLQSHTNQDTNKPSTEENIELISEEMTEVSDGDSDVRRGEIMTKEEREHGVSALASWWRWFNLAGGVVFIIIQILLLTLDRGSYIAIDWWLATWTSAVGKDIKVFGISFPDQLDGRSSQYSYLIVYAVIIVTMLFFLVGRCQWAIFGGARACERIFSNMTRCVLLAPMSYYDTTPLGRILNRFTYDVEQVDITLTQFMSIFMIACSWLVAGQVVMITLVPFMAIINGFVLALYVIILRHYRWSANDIQRLDAVSRSPVQAAMAEGIDGCTAIRAFGKNDYFLHIFQCYINDNSSAMLNFVSSRRWIAVRLETIGAFVTLAACLFITTFNDHLGLSPGLSGLLIIWATSMTVTLGFLINAFNEAEAAITSIERMHSMEMLPQEKSMVTPDEYKVDDSWPCKGLLEFNNVSLRYRPGLPLSLNELSFTIQHGQRCAVVGRTGAGKSTLTTALFRLVEIEQGRITLDGVDLSTLGLSDVRGRQNGMFILPQDPSIFSGTIKSNLDPFSSHDDEDILKALDLVRFPGSDRGRRILLDLVEEGGSNFSSGEKQLMSLARAMLANPRLLVLDEATSSVDQTTDDFVQQMLRSQFPNTTLLTIAHRLNTIIDYDKIIVINKGKVAEIGPPSELLQDKNGMFTAMVEATGLESSQKLKVLARQ</sequence>
<dbReference type="InterPro" id="IPR044746">
    <property type="entry name" value="ABCC_6TM_D1"/>
</dbReference>
<feature type="transmembrane region" description="Helical" evidence="10">
    <location>
        <begin position="807"/>
        <end position="827"/>
    </location>
</feature>
<dbReference type="Gene3D" id="3.40.50.300">
    <property type="entry name" value="P-loop containing nucleotide triphosphate hydrolases"/>
    <property type="match status" value="2"/>
</dbReference>
<comment type="subcellular location">
    <subcellularLocation>
        <location evidence="1">Membrane</location>
        <topology evidence="1">Multi-pass membrane protein</topology>
    </subcellularLocation>
</comment>
<dbReference type="GO" id="GO:0005524">
    <property type="term" value="F:ATP binding"/>
    <property type="evidence" value="ECO:0007669"/>
    <property type="project" value="UniProtKB-KW"/>
</dbReference>
<dbReference type="InterPro" id="IPR011527">
    <property type="entry name" value="ABC1_TM_dom"/>
</dbReference>
<dbReference type="CDD" id="cd03244">
    <property type="entry name" value="ABCC_MRP_domain2"/>
    <property type="match status" value="1"/>
</dbReference>
<dbReference type="PANTHER" id="PTHR24223:SF456">
    <property type="entry name" value="MULTIDRUG RESISTANCE-ASSOCIATED PROTEIN LETHAL(2)03659"/>
    <property type="match status" value="1"/>
</dbReference>
<feature type="transmembrane region" description="Helical" evidence="10">
    <location>
        <begin position="693"/>
        <end position="711"/>
    </location>
</feature>
<dbReference type="CDD" id="cd18579">
    <property type="entry name" value="ABC_6TM_ABCC_D1"/>
    <property type="match status" value="1"/>
</dbReference>
<keyword evidence="3" id="KW-0813">Transport</keyword>
<evidence type="ECO:0000256" key="7">
    <source>
        <dbReference type="ARBA" id="ARBA00022840"/>
    </source>
</evidence>
<dbReference type="FunFam" id="3.40.50.300:FF:000838">
    <property type="entry name" value="ABC multidrug transporter (Eurofung)"/>
    <property type="match status" value="1"/>
</dbReference>
<dbReference type="InterPro" id="IPR003439">
    <property type="entry name" value="ABC_transporter-like_ATP-bd"/>
</dbReference>
<evidence type="ECO:0000256" key="8">
    <source>
        <dbReference type="ARBA" id="ARBA00022989"/>
    </source>
</evidence>
<reference evidence="13 14" key="1">
    <citation type="submission" date="2016-09" db="EMBL/GenBank/DDBJ databases">
        <title>Extensive genetic diversity and differential bi-allelic expression allows diatom success in the polar Southern Ocean.</title>
        <authorList>
            <consortium name="DOE Joint Genome Institute"/>
            <person name="Mock T."/>
            <person name="Otillar R.P."/>
            <person name="Strauss J."/>
            <person name="Dupont C."/>
            <person name="Frickenhaus S."/>
            <person name="Maumus F."/>
            <person name="Mcmullan M."/>
            <person name="Sanges R."/>
            <person name="Schmutz J."/>
            <person name="Toseland A."/>
            <person name="Valas R."/>
            <person name="Veluchamy A."/>
            <person name="Ward B.J."/>
            <person name="Allen A."/>
            <person name="Barry K."/>
            <person name="Falciatore A."/>
            <person name="Ferrante M."/>
            <person name="Fortunato A.E."/>
            <person name="Gloeckner G."/>
            <person name="Gruber A."/>
            <person name="Hipkin R."/>
            <person name="Janech M."/>
            <person name="Kroth P."/>
            <person name="Leese F."/>
            <person name="Lindquist E."/>
            <person name="Lyon B.R."/>
            <person name="Martin J."/>
            <person name="Mayer C."/>
            <person name="Parker M."/>
            <person name="Quesneville H."/>
            <person name="Raymond J."/>
            <person name="Uhlig C."/>
            <person name="Valentin K.U."/>
            <person name="Worden A.Z."/>
            <person name="Armbrust E.V."/>
            <person name="Bowler C."/>
            <person name="Green B."/>
            <person name="Moulton V."/>
            <person name="Van Oosterhout C."/>
            <person name="Grigoriev I."/>
        </authorList>
    </citation>
    <scope>NUCLEOTIDE SEQUENCE [LARGE SCALE GENOMIC DNA]</scope>
    <source>
        <strain evidence="13 14">CCMP1102</strain>
    </source>
</reference>
<dbReference type="InterPro" id="IPR003593">
    <property type="entry name" value="AAA+_ATPase"/>
</dbReference>
<dbReference type="FunFam" id="1.20.1560.10:FF:000013">
    <property type="entry name" value="ABC transporter C family member 2"/>
    <property type="match status" value="1"/>
</dbReference>
<feature type="transmembrane region" description="Helical" evidence="10">
    <location>
        <begin position="558"/>
        <end position="580"/>
    </location>
</feature>
<evidence type="ECO:0000256" key="5">
    <source>
        <dbReference type="ARBA" id="ARBA00022737"/>
    </source>
</evidence>
<evidence type="ECO:0000256" key="3">
    <source>
        <dbReference type="ARBA" id="ARBA00022448"/>
    </source>
</evidence>
<evidence type="ECO:0000256" key="2">
    <source>
        <dbReference type="ARBA" id="ARBA00009726"/>
    </source>
</evidence>
<feature type="domain" description="ABC transmembrane type-1" evidence="12">
    <location>
        <begin position="1"/>
        <end position="241"/>
    </location>
</feature>
<dbReference type="PROSITE" id="PS50893">
    <property type="entry name" value="ABC_TRANSPORTER_2"/>
    <property type="match status" value="2"/>
</dbReference>
<proteinExistence type="inferred from homology"/>
<evidence type="ECO:0000256" key="4">
    <source>
        <dbReference type="ARBA" id="ARBA00022692"/>
    </source>
</evidence>
<dbReference type="Proteomes" id="UP000095751">
    <property type="component" value="Unassembled WGS sequence"/>
</dbReference>
<keyword evidence="8 10" id="KW-1133">Transmembrane helix</keyword>
<dbReference type="FunCoup" id="A0A1E7FQ37">
    <property type="interactions" value="3"/>
</dbReference>
<accession>A0A1E7FQ37</accession>
<dbReference type="SMART" id="SM00382">
    <property type="entry name" value="AAA"/>
    <property type="match status" value="2"/>
</dbReference>
<dbReference type="PANTHER" id="PTHR24223">
    <property type="entry name" value="ATP-BINDING CASSETTE SUB-FAMILY C"/>
    <property type="match status" value="1"/>
</dbReference>
<evidence type="ECO:0000256" key="1">
    <source>
        <dbReference type="ARBA" id="ARBA00004141"/>
    </source>
</evidence>
<dbReference type="InParanoid" id="A0A1E7FQ37"/>
<feature type="domain" description="ABC transporter" evidence="11">
    <location>
        <begin position="904"/>
        <end position="1140"/>
    </location>
</feature>
<feature type="domain" description="ABC transmembrane type-1" evidence="12">
    <location>
        <begin position="572"/>
        <end position="866"/>
    </location>
</feature>
<keyword evidence="9 10" id="KW-0472">Membrane</keyword>
<dbReference type="AlphaFoldDB" id="A0A1E7FQ37"/>
<organism evidence="13 14">
    <name type="scientific">Fragilariopsis cylindrus CCMP1102</name>
    <dbReference type="NCBI Taxonomy" id="635003"/>
    <lineage>
        <taxon>Eukaryota</taxon>
        <taxon>Sar</taxon>
        <taxon>Stramenopiles</taxon>
        <taxon>Ochrophyta</taxon>
        <taxon>Bacillariophyta</taxon>
        <taxon>Bacillariophyceae</taxon>
        <taxon>Bacillariophycidae</taxon>
        <taxon>Bacillariales</taxon>
        <taxon>Bacillariaceae</taxon>
        <taxon>Fragilariopsis</taxon>
    </lineage>
</organism>
<feature type="transmembrane region" description="Helical" evidence="10">
    <location>
        <begin position="76"/>
        <end position="95"/>
    </location>
</feature>
<evidence type="ECO:0000256" key="10">
    <source>
        <dbReference type="SAM" id="Phobius"/>
    </source>
</evidence>
<dbReference type="SUPFAM" id="SSF90123">
    <property type="entry name" value="ABC transporter transmembrane region"/>
    <property type="match status" value="2"/>
</dbReference>